<dbReference type="OrthoDB" id="9995210at2759"/>
<feature type="region of interest" description="Disordered" evidence="1">
    <location>
        <begin position="427"/>
        <end position="452"/>
    </location>
</feature>
<evidence type="ECO:0000256" key="1">
    <source>
        <dbReference type="SAM" id="MobiDB-lite"/>
    </source>
</evidence>
<dbReference type="SUPFAM" id="SSF48403">
    <property type="entry name" value="Ankyrin repeat"/>
    <property type="match status" value="1"/>
</dbReference>
<evidence type="ECO:0000313" key="2">
    <source>
        <dbReference type="EMBL" id="KIV86977.1"/>
    </source>
</evidence>
<accession>A0A0D1YWS1</accession>
<sequence length="468" mass="51946">MDGQVGRSGNPKPRRPAAPVPGQPGPSRRPLLPREQPQPPFQSSQSIRSNLPTSFSPLSQSSTIGPILSSNTLTDSSNQRTPAPTYSQTQLETGFYHGVPQSAPISPSGPSLFLPAIILSLPFLSQLEDECSFLWYLRPRLHALARALPIRFVVWYPPDLEKFTDLQLQYQRLVKLVESSCQQYFQYIDSLEDECAIAQTHILGLKAAFSGLASQSDPRFYDGQAPNLWAMVRNNDAAGYDAAADRCCIQLAQLGSIPYLTDAPLKIGRIVEAFRRTTQRIGRVWNSNRLAVASFGELRTADDLCTIDQLIIICNAAWLFDYMRIPRREDDIADNVLGRKTMHIFAESPQFTLTEGILNAHSENVEDRDNLLMTPMMTATSFNNKERVKALHEKGHSITAWDRFGRTALAIGHDQGCDAVVHYLKDNDPPSGNMHPSQPNADSVTPVSPANGSVSEEQLFDYISFQSS</sequence>
<protein>
    <submittedName>
        <fullName evidence="2">Uncharacterized protein</fullName>
    </submittedName>
</protein>
<dbReference type="InterPro" id="IPR036770">
    <property type="entry name" value="Ankyrin_rpt-contain_sf"/>
</dbReference>
<evidence type="ECO:0000313" key="3">
    <source>
        <dbReference type="Proteomes" id="UP000053599"/>
    </source>
</evidence>
<organism evidence="2 3">
    <name type="scientific">Exophiala sideris</name>
    <dbReference type="NCBI Taxonomy" id="1016849"/>
    <lineage>
        <taxon>Eukaryota</taxon>
        <taxon>Fungi</taxon>
        <taxon>Dikarya</taxon>
        <taxon>Ascomycota</taxon>
        <taxon>Pezizomycotina</taxon>
        <taxon>Eurotiomycetes</taxon>
        <taxon>Chaetothyriomycetidae</taxon>
        <taxon>Chaetothyriales</taxon>
        <taxon>Herpotrichiellaceae</taxon>
        <taxon>Exophiala</taxon>
    </lineage>
</organism>
<dbReference type="AlphaFoldDB" id="A0A0D1YWS1"/>
<reference evidence="2 3" key="1">
    <citation type="submission" date="2015-01" db="EMBL/GenBank/DDBJ databases">
        <title>The Genome Sequence of Exophiala sideris CBS121828.</title>
        <authorList>
            <consortium name="The Broad Institute Genomics Platform"/>
            <person name="Cuomo C."/>
            <person name="de Hoog S."/>
            <person name="Gorbushina A."/>
            <person name="Stielow B."/>
            <person name="Teixiera M."/>
            <person name="Abouelleil A."/>
            <person name="Chapman S.B."/>
            <person name="Priest M."/>
            <person name="Young S.K."/>
            <person name="Wortman J."/>
            <person name="Nusbaum C."/>
            <person name="Birren B."/>
        </authorList>
    </citation>
    <scope>NUCLEOTIDE SEQUENCE [LARGE SCALE GENOMIC DNA]</scope>
    <source>
        <strain evidence="2 3">CBS 121828</strain>
    </source>
</reference>
<gene>
    <name evidence="2" type="ORF">PV11_02550</name>
</gene>
<feature type="compositionally biased region" description="Polar residues" evidence="1">
    <location>
        <begin position="50"/>
        <end position="85"/>
    </location>
</feature>
<dbReference type="EMBL" id="KN846951">
    <property type="protein sequence ID" value="KIV86977.1"/>
    <property type="molecule type" value="Genomic_DNA"/>
</dbReference>
<feature type="compositionally biased region" description="Low complexity" evidence="1">
    <location>
        <begin position="26"/>
        <end position="49"/>
    </location>
</feature>
<feature type="compositionally biased region" description="Polar residues" evidence="1">
    <location>
        <begin position="434"/>
        <end position="452"/>
    </location>
</feature>
<name>A0A0D1YWS1_9EURO</name>
<dbReference type="HOGENOM" id="CLU_583986_0_0_1"/>
<proteinExistence type="predicted"/>
<dbReference type="Proteomes" id="UP000053599">
    <property type="component" value="Unassembled WGS sequence"/>
</dbReference>
<feature type="region of interest" description="Disordered" evidence="1">
    <location>
        <begin position="1"/>
        <end position="85"/>
    </location>
</feature>
<dbReference type="Gene3D" id="1.25.40.20">
    <property type="entry name" value="Ankyrin repeat-containing domain"/>
    <property type="match status" value="1"/>
</dbReference>